<dbReference type="AlphaFoldDB" id="A0AB32WLE7"/>
<keyword evidence="2" id="KW-0812">Transmembrane</keyword>
<gene>
    <name evidence="4" type="primary">LOC108662782</name>
</gene>
<dbReference type="PANTHER" id="PTHR31170:SF17">
    <property type="match status" value="1"/>
</dbReference>
<dbReference type="GeneID" id="108662782"/>
<protein>
    <submittedName>
        <fullName evidence="4">UPF0481 protein At3g47200-like</fullName>
    </submittedName>
</protein>
<dbReference type="RefSeq" id="XP_017979850.1">
    <property type="nucleotide sequence ID" value="XM_018124361.1"/>
</dbReference>
<dbReference type="Pfam" id="PF03140">
    <property type="entry name" value="DUF247"/>
    <property type="match status" value="1"/>
</dbReference>
<dbReference type="Gramene" id="Tc07v2_t012700.1">
    <property type="protein sequence ID" value="Tc07v2_p012700.1"/>
    <property type="gene ID" value="Tc07v2_g012700"/>
</dbReference>
<reference evidence="3" key="1">
    <citation type="journal article" date="1997" name="Nucleic Acids Res.">
        <title>tRNAscan-SE: a program for improved detection of transfer RNA genes in genomic sequence.</title>
        <authorList>
            <person name="Lowe T.M."/>
            <person name="Eddy S.R."/>
        </authorList>
    </citation>
    <scope>NUCLEOTIDE SEQUENCE [LARGE SCALE GENOMIC DNA]</scope>
    <source>
        <strain evidence="3">r\B97-61/B2</strain>
    </source>
</reference>
<feature type="transmembrane region" description="Helical" evidence="2">
    <location>
        <begin position="497"/>
        <end position="524"/>
    </location>
</feature>
<organism evidence="3 4">
    <name type="scientific">Theobroma cacao</name>
    <name type="common">Cacao</name>
    <name type="synonym">Cocoa</name>
    <dbReference type="NCBI Taxonomy" id="3641"/>
    <lineage>
        <taxon>Eukaryota</taxon>
        <taxon>Viridiplantae</taxon>
        <taxon>Streptophyta</taxon>
        <taxon>Embryophyta</taxon>
        <taxon>Tracheophyta</taxon>
        <taxon>Spermatophyta</taxon>
        <taxon>Magnoliopsida</taxon>
        <taxon>eudicotyledons</taxon>
        <taxon>Gunneridae</taxon>
        <taxon>Pentapetalae</taxon>
        <taxon>rosids</taxon>
        <taxon>malvids</taxon>
        <taxon>Malvales</taxon>
        <taxon>Malvaceae</taxon>
        <taxon>Byttnerioideae</taxon>
        <taxon>Theobroma</taxon>
    </lineage>
</organism>
<dbReference type="InterPro" id="IPR004158">
    <property type="entry name" value="DUF247_pln"/>
</dbReference>
<name>A0AB32WLE7_THECC</name>
<dbReference type="KEGG" id="tcc:108662782"/>
<sequence>MSDYDIKLTRLSRYAPYLVSTEDMKIERFMDGSGLHQRIEMRTSESRVARDRAKKAKIKGYQGRKILAVEGLLDGSSIPSSARNSTQPTSSDWEASRLRGKDRVRREEQLVVSTPLKEVIQKSPSSASLGLDEEAYLLKVPHQLRQVNESAYEPQLSSIGPYHHGKQHLIEMEVYKNRCLQKILKRESKHRCYEAVDFKRARKWYSPSFLNDIEAKFQEIMLVDGCFIVELLRQMVTGEYDDPIFKKEWVQNALLGDLLLFENQLPFFVLVGLYHVIKDPTDGKDFACQAFSVLSDFLPGPGTWKENPPTIKDTDDIKDLLSLLHDNWCPSPQGIRRHQDYYRTKDEKAKAGEEAREKVAHRRERCEQLFHISFTDATMKIPTFVVNDDTERLFRNLIAYELYEEGSTYVIDYVTLMDNLINSSKDVQLLRFSEVIENMLGDDEAVAKMINKLRDHVILCGDTFYYEEIFVDVKRHCARRWNTWKAKLRHDYFNSPWALISFIAALLAILLTIGQFITALIPLVK</sequence>
<accession>A0AB32WLE7</accession>
<dbReference type="PANTHER" id="PTHR31170">
    <property type="entry name" value="BNAC04G53230D PROTEIN"/>
    <property type="match status" value="1"/>
</dbReference>
<evidence type="ECO:0000313" key="4">
    <source>
        <dbReference type="RefSeq" id="XP_017979850.1"/>
    </source>
</evidence>
<reference evidence="4" key="2">
    <citation type="submission" date="2025-08" db="UniProtKB">
        <authorList>
            <consortium name="RefSeq"/>
        </authorList>
    </citation>
    <scope>IDENTIFICATION</scope>
</reference>
<feature type="compositionally biased region" description="Polar residues" evidence="1">
    <location>
        <begin position="77"/>
        <end position="93"/>
    </location>
</feature>
<keyword evidence="2" id="KW-0472">Membrane</keyword>
<evidence type="ECO:0000256" key="2">
    <source>
        <dbReference type="SAM" id="Phobius"/>
    </source>
</evidence>
<evidence type="ECO:0000256" key="1">
    <source>
        <dbReference type="SAM" id="MobiDB-lite"/>
    </source>
</evidence>
<dbReference type="Proteomes" id="UP000694886">
    <property type="component" value="Chromosome 7"/>
</dbReference>
<feature type="region of interest" description="Disordered" evidence="1">
    <location>
        <begin position="77"/>
        <end position="99"/>
    </location>
</feature>
<proteinExistence type="predicted"/>
<evidence type="ECO:0000313" key="3">
    <source>
        <dbReference type="Proteomes" id="UP000694886"/>
    </source>
</evidence>
<keyword evidence="2" id="KW-1133">Transmembrane helix</keyword>